<reference evidence="1 2" key="1">
    <citation type="submission" date="2018-08" db="EMBL/GenBank/DDBJ databases">
        <title>A genome reference for cultivated species of the human gut microbiota.</title>
        <authorList>
            <person name="Zou Y."/>
            <person name="Xue W."/>
            <person name="Luo G."/>
        </authorList>
    </citation>
    <scope>NUCLEOTIDE SEQUENCE [LARGE SCALE GENOMIC DNA]</scope>
    <source>
        <strain evidence="1 2">AF48-16</strain>
    </source>
</reference>
<dbReference type="AlphaFoldDB" id="A0A415EK63"/>
<proteinExistence type="predicted"/>
<comment type="caution">
    <text evidence="1">The sequence shown here is derived from an EMBL/GenBank/DDBJ whole genome shotgun (WGS) entry which is preliminary data.</text>
</comment>
<gene>
    <name evidence="1" type="ORF">DW084_18070</name>
</gene>
<accession>A0A415EK63</accession>
<evidence type="ECO:0000313" key="2">
    <source>
        <dbReference type="Proteomes" id="UP000286288"/>
    </source>
</evidence>
<evidence type="ECO:0000313" key="1">
    <source>
        <dbReference type="EMBL" id="RHK02216.1"/>
    </source>
</evidence>
<protein>
    <submittedName>
        <fullName evidence="1">Uncharacterized protein</fullName>
    </submittedName>
</protein>
<dbReference type="EMBL" id="QRMZ01000048">
    <property type="protein sequence ID" value="RHK02216.1"/>
    <property type="molecule type" value="Genomic_DNA"/>
</dbReference>
<sequence length="146" mass="17399">MTQTEVTYKSYLEQPEALTFDEMQTIHEAILKNGTITDTDFQDAWQTILQAALRYTTIRAQWHNFSQDEKRSIDAERTTLHNTIIDQFIFLERVFQLNQWDSQTWTSLLFLQEHREKRTRQDVNQHRKRIGDFANYLVFAAAVNGR</sequence>
<name>A0A415EK63_ENTCA</name>
<dbReference type="Proteomes" id="UP000286288">
    <property type="component" value="Unassembled WGS sequence"/>
</dbReference>
<organism evidence="1 2">
    <name type="scientific">Enterococcus casseliflavus</name>
    <name type="common">Enterococcus flavescens</name>
    <dbReference type="NCBI Taxonomy" id="37734"/>
    <lineage>
        <taxon>Bacteria</taxon>
        <taxon>Bacillati</taxon>
        <taxon>Bacillota</taxon>
        <taxon>Bacilli</taxon>
        <taxon>Lactobacillales</taxon>
        <taxon>Enterococcaceae</taxon>
        <taxon>Enterococcus</taxon>
    </lineage>
</organism>